<proteinExistence type="predicted"/>
<gene>
    <name evidence="2" type="ORF">S101447_01108</name>
</gene>
<protein>
    <submittedName>
        <fullName evidence="2">Uncharacterized protein</fullName>
    </submittedName>
</protein>
<sequence length="196" mass="20448">MPNTNQHPALTFVMSEQQLVSIVRRYLPSQQTINRTEGLVSIGFGAAEIAGATGLLAAPEPLLSKVGGIALAAHGVDMMTAGRRAWNTGTPPQTRTERTVRAAALRAHAPPRCCGSGRCGCGRPDPGRTAPCSGVFRGYSGHSRGLSGCRPTNLPACRYRPGALPPAFAVSSTAKTTHQPEPSLTPSTEAARSQPP</sequence>
<evidence type="ECO:0000256" key="1">
    <source>
        <dbReference type="SAM" id="MobiDB-lite"/>
    </source>
</evidence>
<dbReference type="Proteomes" id="UP000195633">
    <property type="component" value="Chromosome"/>
</dbReference>
<feature type="region of interest" description="Disordered" evidence="1">
    <location>
        <begin position="168"/>
        <end position="196"/>
    </location>
</feature>
<dbReference type="AlphaFoldDB" id="A0A1Y0V270"/>
<organism evidence="2 3">
    <name type="scientific">Acetobacter ascendens</name>
    <dbReference type="NCBI Taxonomy" id="481146"/>
    <lineage>
        <taxon>Bacteria</taxon>
        <taxon>Pseudomonadati</taxon>
        <taxon>Pseudomonadota</taxon>
        <taxon>Alphaproteobacteria</taxon>
        <taxon>Acetobacterales</taxon>
        <taxon>Acetobacteraceae</taxon>
        <taxon>Acetobacter</taxon>
    </lineage>
</organism>
<evidence type="ECO:0000313" key="2">
    <source>
        <dbReference type="EMBL" id="ARW10206.1"/>
    </source>
</evidence>
<reference evidence="2 3" key="1">
    <citation type="submission" date="2017-05" db="EMBL/GenBank/DDBJ databases">
        <title>Genome sequence of Acetobacter pasteurianus subsp. ascendens strain SRCM101447.</title>
        <authorList>
            <person name="Cho S.H."/>
        </authorList>
    </citation>
    <scope>NUCLEOTIDE SEQUENCE [LARGE SCALE GENOMIC DNA]</scope>
    <source>
        <strain evidence="2 3">SRCM101447</strain>
    </source>
</reference>
<dbReference type="EMBL" id="CP021524">
    <property type="protein sequence ID" value="ARW10206.1"/>
    <property type="molecule type" value="Genomic_DNA"/>
</dbReference>
<feature type="compositionally biased region" description="Polar residues" evidence="1">
    <location>
        <begin position="170"/>
        <end position="196"/>
    </location>
</feature>
<name>A0A1Y0V270_9PROT</name>
<evidence type="ECO:0000313" key="3">
    <source>
        <dbReference type="Proteomes" id="UP000195633"/>
    </source>
</evidence>
<accession>A0A1Y0V270</accession>